<gene>
    <name evidence="1" type="ORF">ACGRQ9_01735</name>
</gene>
<evidence type="ECO:0000313" key="2">
    <source>
        <dbReference type="Proteomes" id="UP001607151"/>
    </source>
</evidence>
<keyword evidence="2" id="KW-1185">Reference proteome</keyword>
<proteinExistence type="predicted"/>
<dbReference type="RefSeq" id="WP_394607176.1">
    <property type="nucleotide sequence ID" value="NZ_JBIHSN010000002.1"/>
</dbReference>
<organism evidence="1 2">
    <name type="scientific">Vibrio rumoiensis</name>
    <dbReference type="NCBI Taxonomy" id="76258"/>
    <lineage>
        <taxon>Bacteria</taxon>
        <taxon>Pseudomonadati</taxon>
        <taxon>Pseudomonadota</taxon>
        <taxon>Gammaproteobacteria</taxon>
        <taxon>Vibrionales</taxon>
        <taxon>Vibrionaceae</taxon>
        <taxon>Vibrio</taxon>
    </lineage>
</organism>
<name>A0ABW7IRI9_9VIBR</name>
<reference evidence="1 2" key="1">
    <citation type="submission" date="2024-10" db="EMBL/GenBank/DDBJ databases">
        <authorList>
            <person name="Yibar A."/>
            <person name="Saticioglu I.B."/>
            <person name="Duman M."/>
            <person name="Ajmi N."/>
            <person name="Gurler F."/>
            <person name="Ay H."/>
            <person name="Onuk E."/>
            <person name="Guler S."/>
            <person name="Romalde J.L."/>
        </authorList>
    </citation>
    <scope>NUCLEOTIDE SEQUENCE [LARGE SCALE GENOMIC DNA]</scope>
    <source>
        <strain evidence="1 2">14-MA-B</strain>
    </source>
</reference>
<evidence type="ECO:0000313" key="1">
    <source>
        <dbReference type="EMBL" id="MFH0264259.1"/>
    </source>
</evidence>
<sequence length="211" mass="24252">MVYQIAVESIFITKVVRLTLLNPDPEQLNYLMRCHRKVGGDELIVRIKRSIFPVKVLVHKREMYALESFSELELLSQVEPDCQCEVAILGKAKTLDEIQTRIVDHLYFKASSSYGSKALYGLEKYWQEAFNYHPLMSQSDYAKVLGCNRSTLSRESREIESFVSSLQNNEKLDEDLALNSYLDTDFSWDSLTSHIPDLFVQSVENSGGEHE</sequence>
<protein>
    <submittedName>
        <fullName evidence="1">Uncharacterized protein</fullName>
    </submittedName>
</protein>
<comment type="caution">
    <text evidence="1">The sequence shown here is derived from an EMBL/GenBank/DDBJ whole genome shotgun (WGS) entry which is preliminary data.</text>
</comment>
<dbReference type="Proteomes" id="UP001607151">
    <property type="component" value="Unassembled WGS sequence"/>
</dbReference>
<dbReference type="EMBL" id="JBIHSN010000002">
    <property type="protein sequence ID" value="MFH0264259.1"/>
    <property type="molecule type" value="Genomic_DNA"/>
</dbReference>
<accession>A0ABW7IRI9</accession>